<evidence type="ECO:0000256" key="8">
    <source>
        <dbReference type="ARBA" id="ARBA00023136"/>
    </source>
</evidence>
<feature type="transmembrane region" description="Helical" evidence="13">
    <location>
        <begin position="12"/>
        <end position="39"/>
    </location>
</feature>
<dbReference type="FunFam" id="1.20.1070.10:FF:000055">
    <property type="entry name" value="Taste receptor type 2"/>
    <property type="match status" value="1"/>
</dbReference>
<evidence type="ECO:0000313" key="14">
    <source>
        <dbReference type="EMBL" id="NXH18110.1"/>
    </source>
</evidence>
<evidence type="ECO:0000256" key="6">
    <source>
        <dbReference type="ARBA" id="ARBA00022989"/>
    </source>
</evidence>
<comment type="similarity">
    <text evidence="2 11">Belongs to the G-protein coupled receptor T2R family.</text>
</comment>
<dbReference type="GO" id="GO:0016020">
    <property type="term" value="C:membrane"/>
    <property type="evidence" value="ECO:0007669"/>
    <property type="project" value="UniProtKB-SubCell"/>
</dbReference>
<evidence type="ECO:0000256" key="1">
    <source>
        <dbReference type="ARBA" id="ARBA00004141"/>
    </source>
</evidence>
<keyword evidence="9 12" id="KW-0675">Receptor</keyword>
<evidence type="ECO:0000256" key="13">
    <source>
        <dbReference type="SAM" id="Phobius"/>
    </source>
</evidence>
<sequence>DRFNATAFNVTVIIVITLQAFAGMWINAFIVCVLCTDWLKRKIFNSSEKILLFLGCSRFWQLCVTWLYYIFPVTYPCCFYIYPIPQLLAALLSFFDTSNVWTSACLCVFYCIKIANFRNTFFIYLKVKIDRIVPWLLLGSGLVSLVMGILSYATTDSEFNSTTHGILWKLNVRLDEDLLPVVFPSCFILTTALITVVFSALLLLFSLCRHKLKMQAKAVKDLSMDAHMKAVKSILSFLFIYSINFTGFVLAMIYETREEDLVTFLLLVFLCALPIFHSLILIFSNPKLEKTLLRILPCEKGKVC</sequence>
<gene>
    <name evidence="14" type="primary">Tas2r9_1</name>
    <name evidence="14" type="ORF">BUCCAP_R08302</name>
</gene>
<evidence type="ECO:0000256" key="2">
    <source>
        <dbReference type="ARBA" id="ARBA00007376"/>
    </source>
</evidence>
<evidence type="ECO:0000256" key="4">
    <source>
        <dbReference type="ARBA" id="ARBA00022606"/>
    </source>
</evidence>
<evidence type="ECO:0000256" key="11">
    <source>
        <dbReference type="RuleBase" id="RU004423"/>
    </source>
</evidence>
<keyword evidence="5 12" id="KW-0812">Transmembrane</keyword>
<evidence type="ECO:0000256" key="7">
    <source>
        <dbReference type="ARBA" id="ARBA00023040"/>
    </source>
</evidence>
<evidence type="ECO:0000256" key="12">
    <source>
        <dbReference type="RuleBase" id="RU004424"/>
    </source>
</evidence>
<proteinExistence type="inferred from homology"/>
<dbReference type="EMBL" id="VWZO01014385">
    <property type="protein sequence ID" value="NXH18110.1"/>
    <property type="molecule type" value="Genomic_DNA"/>
</dbReference>
<dbReference type="GO" id="GO:0033038">
    <property type="term" value="F:bitter taste receptor activity"/>
    <property type="evidence" value="ECO:0007669"/>
    <property type="project" value="InterPro"/>
</dbReference>
<organism evidence="14 15">
    <name type="scientific">Bucco capensis</name>
    <name type="common">collared puffbird</name>
    <dbReference type="NCBI Taxonomy" id="135168"/>
    <lineage>
        <taxon>Eukaryota</taxon>
        <taxon>Metazoa</taxon>
        <taxon>Chordata</taxon>
        <taxon>Craniata</taxon>
        <taxon>Vertebrata</taxon>
        <taxon>Euteleostomi</taxon>
        <taxon>Archelosauria</taxon>
        <taxon>Archosauria</taxon>
        <taxon>Dinosauria</taxon>
        <taxon>Saurischia</taxon>
        <taxon>Theropoda</taxon>
        <taxon>Coelurosauria</taxon>
        <taxon>Aves</taxon>
        <taxon>Neognathae</taxon>
        <taxon>Neoaves</taxon>
        <taxon>Telluraves</taxon>
        <taxon>Coraciimorphae</taxon>
        <taxon>Piciformes</taxon>
        <taxon>Bucconidae</taxon>
        <taxon>Bucco</taxon>
    </lineage>
</organism>
<keyword evidence="4 12" id="KW-0716">Sensory transduction</keyword>
<keyword evidence="3 12" id="KW-0919">Taste</keyword>
<evidence type="ECO:0000256" key="10">
    <source>
        <dbReference type="ARBA" id="ARBA00023224"/>
    </source>
</evidence>
<keyword evidence="8 12" id="KW-0472">Membrane</keyword>
<keyword evidence="10 12" id="KW-0807">Transducer</keyword>
<feature type="non-terminal residue" evidence="14">
    <location>
        <position position="304"/>
    </location>
</feature>
<dbReference type="AlphaFoldDB" id="A0A7K9HYB0"/>
<feature type="transmembrane region" description="Helical" evidence="13">
    <location>
        <begin position="181"/>
        <end position="207"/>
    </location>
</feature>
<dbReference type="OrthoDB" id="8876749at2759"/>
<feature type="transmembrane region" description="Helical" evidence="13">
    <location>
        <begin position="88"/>
        <end position="112"/>
    </location>
</feature>
<name>A0A7K9HYB0_9PICI</name>
<evidence type="ECO:0000256" key="5">
    <source>
        <dbReference type="ARBA" id="ARBA00022692"/>
    </source>
</evidence>
<dbReference type="InterPro" id="IPR007960">
    <property type="entry name" value="TAS2R"/>
</dbReference>
<comment type="caution">
    <text evidence="14">The sequence shown here is derived from an EMBL/GenBank/DDBJ whole genome shotgun (WGS) entry which is preliminary data.</text>
</comment>
<reference evidence="14 15" key="1">
    <citation type="submission" date="2019-09" db="EMBL/GenBank/DDBJ databases">
        <title>Bird 10,000 Genomes (B10K) Project - Family phase.</title>
        <authorList>
            <person name="Zhang G."/>
        </authorList>
    </citation>
    <scope>NUCLEOTIDE SEQUENCE [LARGE SCALE GENOMIC DNA]</scope>
    <source>
        <strain evidence="14">B10K-DU-001-16</strain>
        <tissue evidence="14">Muscle</tissue>
    </source>
</reference>
<dbReference type="PANTHER" id="PTHR11394">
    <property type="entry name" value="TASTE RECEPTOR TYPE 2"/>
    <property type="match status" value="1"/>
</dbReference>
<dbReference type="GO" id="GO:0004930">
    <property type="term" value="F:G protein-coupled receptor activity"/>
    <property type="evidence" value="ECO:0007669"/>
    <property type="project" value="UniProtKB-KW"/>
</dbReference>
<dbReference type="Proteomes" id="UP000534107">
    <property type="component" value="Unassembled WGS sequence"/>
</dbReference>
<keyword evidence="7 12" id="KW-0297">G-protein coupled receptor</keyword>
<keyword evidence="6 13" id="KW-1133">Transmembrane helix</keyword>
<dbReference type="PANTHER" id="PTHR11394:SF47">
    <property type="entry name" value="TASTE RECEPTOR TYPE 2 MEMBER 40"/>
    <property type="match status" value="1"/>
</dbReference>
<evidence type="ECO:0000313" key="15">
    <source>
        <dbReference type="Proteomes" id="UP000534107"/>
    </source>
</evidence>
<feature type="non-terminal residue" evidence="14">
    <location>
        <position position="1"/>
    </location>
</feature>
<feature type="transmembrane region" description="Helical" evidence="13">
    <location>
        <begin position="132"/>
        <end position="153"/>
    </location>
</feature>
<dbReference type="Gene3D" id="1.20.1070.10">
    <property type="entry name" value="Rhodopsin 7-helix transmembrane proteins"/>
    <property type="match status" value="1"/>
</dbReference>
<protein>
    <recommendedName>
        <fullName evidence="12">Taste receptor type 2</fullName>
    </recommendedName>
</protein>
<dbReference type="SUPFAM" id="SSF81321">
    <property type="entry name" value="Family A G protein-coupled receptor-like"/>
    <property type="match status" value="1"/>
</dbReference>
<evidence type="ECO:0000256" key="3">
    <source>
        <dbReference type="ARBA" id="ARBA00022480"/>
    </source>
</evidence>
<keyword evidence="15" id="KW-1185">Reference proteome</keyword>
<comment type="subcellular location">
    <subcellularLocation>
        <location evidence="1 12">Membrane</location>
        <topology evidence="1 12">Multi-pass membrane protein</topology>
    </subcellularLocation>
</comment>
<feature type="transmembrane region" description="Helical" evidence="13">
    <location>
        <begin position="234"/>
        <end position="255"/>
    </location>
</feature>
<feature type="transmembrane region" description="Helical" evidence="13">
    <location>
        <begin position="261"/>
        <end position="284"/>
    </location>
</feature>
<evidence type="ECO:0000256" key="9">
    <source>
        <dbReference type="ARBA" id="ARBA00023170"/>
    </source>
</evidence>
<accession>A0A7K9HYB0</accession>
<feature type="transmembrane region" description="Helical" evidence="13">
    <location>
        <begin position="59"/>
        <end position="82"/>
    </location>
</feature>
<dbReference type="Pfam" id="PF05296">
    <property type="entry name" value="TAS2R"/>
    <property type="match status" value="1"/>
</dbReference>